<comment type="subcellular location">
    <subcellularLocation>
        <location evidence="1">Mitochondrion</location>
    </subcellularLocation>
</comment>
<feature type="transmembrane region" description="Helical" evidence="10">
    <location>
        <begin position="680"/>
        <end position="697"/>
    </location>
</feature>
<dbReference type="PANTHER" id="PTHR47785">
    <property type="entry name" value="ZN(II)2CYS6 TRANSCRIPTION FACTOR (EUROFUNG)-RELATED-RELATED"/>
    <property type="match status" value="1"/>
</dbReference>
<evidence type="ECO:0000259" key="12">
    <source>
        <dbReference type="PROSITE" id="PS51503"/>
    </source>
</evidence>
<dbReference type="Proteomes" id="UP000249363">
    <property type="component" value="Unassembled WGS sequence"/>
</dbReference>
<comment type="caution">
    <text evidence="13">The sequence shown here is derived from an EMBL/GenBank/DDBJ whole genome shotgun (WGS) entry which is preliminary data.</text>
</comment>
<sequence length="811" mass="91846">MMDDSLQQLLDAAEPEFPTQNAIILSTTTVGSGSDSAAELNHSKLEAAMTRRRPAPRGTAAYPRKRANRACQVCRARRTKCDNKKPSCSFCEKVGAKCITSPTDLSSFDPASLAILDRLEQLEKLIREKPLEVNVHPAPPSVEQSALSYGSPPPDLQFGPDLSTVTIETVLAWDVFQGRFDHQLDIKSVLKNYEMPPSPMTSPVGEAIPLINSLELGSCNRLLDSFLSRVHIANPILDVELIRSYVNNACLHGVGWDAQSCLVLLVCALGSIAEAFHGLHPHTSLMTRNSPSFGLAKVFFEASQKRIGLLMRGSGVLEAQCFFYSGVYLMTIQQPMDAWRHFVQAAAISQGFDFLRRSLTADMLIGDSLQRERASQESIYWTCFKSELEVRMELSLPGFGLQDLSYPSSFPSPPLDDLGDDSARAWYYYLAEIALRRLANRILYNLFRHQDKGRFPRIVDMVEMTSAFESQAIDWMASLPPIFSLQTPEEQDDVLKFVLRGHLLDCYEWIYFPFMAETINYGRRDPILDEYTRKGLQMCAERIRKNEPGFQHRHHGAWLMLRTCTRSALILLAACHSQMVQDLMPQGWKEAVLSAMNMLRFWEDEVGDAQDRLQILTVLMAEVSCDFEEETSMQKFKRRLKEEPLIPLGCAATCYALYRAYRSGKAKDSIEMNRMFRARIYAQFFTLLAVVAGGMYYKTERKQRREFEKKVEERKSQEKRDAWLRELEARDKEDKGWRERHAAVSEAANQGAVTKESAVTAKKEKKEKKKEEDKETAVDKNVNQAPTEEGDEKRGAGILDAVKALVQGKND</sequence>
<feature type="domain" description="HIG1" evidence="12">
    <location>
        <begin position="617"/>
        <end position="708"/>
    </location>
</feature>
<evidence type="ECO:0000256" key="2">
    <source>
        <dbReference type="ARBA" id="ARBA00022692"/>
    </source>
</evidence>
<keyword evidence="7" id="KW-0804">Transcription</keyword>
<keyword evidence="14" id="KW-1185">Reference proteome</keyword>
<dbReference type="Gene3D" id="6.10.140.1320">
    <property type="match status" value="1"/>
</dbReference>
<dbReference type="SUPFAM" id="SSF57701">
    <property type="entry name" value="Zn2/Cys6 DNA-binding domain"/>
    <property type="match status" value="1"/>
</dbReference>
<dbReference type="GO" id="GO:0003677">
    <property type="term" value="F:DNA binding"/>
    <property type="evidence" value="ECO:0007669"/>
    <property type="project" value="UniProtKB-KW"/>
</dbReference>
<dbReference type="InterPro" id="IPR036864">
    <property type="entry name" value="Zn2-C6_fun-type_DNA-bd_sf"/>
</dbReference>
<dbReference type="InterPro" id="IPR053181">
    <property type="entry name" value="EcdB-like_regulator"/>
</dbReference>
<name>A0A364KU65_TALAM</name>
<dbReference type="GeneID" id="63792259"/>
<dbReference type="PANTHER" id="PTHR47785:SF7">
    <property type="entry name" value="ZN(II)2CYS6 TRANSCRIPTION FACTOR (EUROFUNG)"/>
    <property type="match status" value="1"/>
</dbReference>
<evidence type="ECO:0000313" key="14">
    <source>
        <dbReference type="Proteomes" id="UP000249363"/>
    </source>
</evidence>
<dbReference type="GO" id="GO:0008270">
    <property type="term" value="F:zinc ion binding"/>
    <property type="evidence" value="ECO:0007669"/>
    <property type="project" value="InterPro"/>
</dbReference>
<evidence type="ECO:0000313" key="13">
    <source>
        <dbReference type="EMBL" id="RAO67031.1"/>
    </source>
</evidence>
<dbReference type="RefSeq" id="XP_040731547.1">
    <property type="nucleotide sequence ID" value="XM_040875256.1"/>
</dbReference>
<evidence type="ECO:0000256" key="3">
    <source>
        <dbReference type="ARBA" id="ARBA00022989"/>
    </source>
</evidence>
<keyword evidence="8" id="KW-0539">Nucleus</keyword>
<organism evidence="13 14">
    <name type="scientific">Talaromyces amestolkiae</name>
    <dbReference type="NCBI Taxonomy" id="1196081"/>
    <lineage>
        <taxon>Eukaryota</taxon>
        <taxon>Fungi</taxon>
        <taxon>Dikarya</taxon>
        <taxon>Ascomycota</taxon>
        <taxon>Pezizomycotina</taxon>
        <taxon>Eurotiomycetes</taxon>
        <taxon>Eurotiomycetidae</taxon>
        <taxon>Eurotiales</taxon>
        <taxon>Trichocomaceae</taxon>
        <taxon>Talaromyces</taxon>
        <taxon>Talaromyces sect. Talaromyces</taxon>
    </lineage>
</organism>
<dbReference type="AlphaFoldDB" id="A0A364KU65"/>
<feature type="compositionally biased region" description="Basic and acidic residues" evidence="9">
    <location>
        <begin position="761"/>
        <end position="778"/>
    </location>
</feature>
<evidence type="ECO:0000256" key="9">
    <source>
        <dbReference type="SAM" id="MobiDB-lite"/>
    </source>
</evidence>
<feature type="region of interest" description="Disordered" evidence="9">
    <location>
        <begin position="734"/>
        <end position="797"/>
    </location>
</feature>
<evidence type="ECO:0000256" key="4">
    <source>
        <dbReference type="ARBA" id="ARBA00023015"/>
    </source>
</evidence>
<dbReference type="PROSITE" id="PS00463">
    <property type="entry name" value="ZN2_CY6_FUNGAL_1"/>
    <property type="match status" value="1"/>
</dbReference>
<keyword evidence="6 10" id="KW-0472">Membrane</keyword>
<dbReference type="InterPro" id="IPR001138">
    <property type="entry name" value="Zn2Cys6_DnaBD"/>
</dbReference>
<evidence type="ECO:0000256" key="7">
    <source>
        <dbReference type="ARBA" id="ARBA00023163"/>
    </source>
</evidence>
<reference evidence="13 14" key="1">
    <citation type="journal article" date="2017" name="Biotechnol. Biofuels">
        <title>Differential beta-glucosidase expression as a function of carbon source availability in Talaromyces amestolkiae: a genomic and proteomic approach.</title>
        <authorList>
            <person name="de Eugenio L.I."/>
            <person name="Mendez-Liter J.A."/>
            <person name="Nieto-Dominguez M."/>
            <person name="Alonso L."/>
            <person name="Gil-Munoz J."/>
            <person name="Barriuso J."/>
            <person name="Prieto A."/>
            <person name="Martinez M.J."/>
        </authorList>
    </citation>
    <scope>NUCLEOTIDE SEQUENCE [LARGE SCALE GENOMIC DNA]</scope>
    <source>
        <strain evidence="13 14">CIB</strain>
    </source>
</reference>
<evidence type="ECO:0000256" key="8">
    <source>
        <dbReference type="ARBA" id="ARBA00023242"/>
    </source>
</evidence>
<proteinExistence type="predicted"/>
<dbReference type="Gene3D" id="4.10.240.10">
    <property type="entry name" value="Zn(2)-C6 fungal-type DNA-binding domain"/>
    <property type="match status" value="1"/>
</dbReference>
<evidence type="ECO:0000256" key="1">
    <source>
        <dbReference type="ARBA" id="ARBA00004173"/>
    </source>
</evidence>
<protein>
    <recommendedName>
        <fullName evidence="15">Zn(2)-C6 fungal-type domain-containing protein</fullName>
    </recommendedName>
</protein>
<accession>A0A364KU65</accession>
<feature type="compositionally biased region" description="Basic and acidic residues" evidence="9">
    <location>
        <begin position="734"/>
        <end position="743"/>
    </location>
</feature>
<dbReference type="PROSITE" id="PS51503">
    <property type="entry name" value="HIG1"/>
    <property type="match status" value="1"/>
</dbReference>
<dbReference type="SMART" id="SM00066">
    <property type="entry name" value="GAL4"/>
    <property type="match status" value="1"/>
</dbReference>
<evidence type="ECO:0000256" key="6">
    <source>
        <dbReference type="ARBA" id="ARBA00023136"/>
    </source>
</evidence>
<dbReference type="PROSITE" id="PS50048">
    <property type="entry name" value="ZN2_CY6_FUNGAL_2"/>
    <property type="match status" value="1"/>
</dbReference>
<keyword evidence="4" id="KW-0805">Transcription regulation</keyword>
<dbReference type="STRING" id="1196081.A0A364KU65"/>
<evidence type="ECO:0000256" key="5">
    <source>
        <dbReference type="ARBA" id="ARBA00023125"/>
    </source>
</evidence>
<dbReference type="Pfam" id="PF00172">
    <property type="entry name" value="Zn_clus"/>
    <property type="match status" value="1"/>
</dbReference>
<dbReference type="CDD" id="cd12148">
    <property type="entry name" value="fungal_TF_MHR"/>
    <property type="match status" value="1"/>
</dbReference>
<dbReference type="Pfam" id="PF04588">
    <property type="entry name" value="HIG_1_N"/>
    <property type="match status" value="1"/>
</dbReference>
<gene>
    <name evidence="13" type="ORF">BHQ10_003043</name>
</gene>
<dbReference type="GO" id="GO:0000981">
    <property type="term" value="F:DNA-binding transcription factor activity, RNA polymerase II-specific"/>
    <property type="evidence" value="ECO:0007669"/>
    <property type="project" value="InterPro"/>
</dbReference>
<evidence type="ECO:0000256" key="10">
    <source>
        <dbReference type="SAM" id="Phobius"/>
    </source>
</evidence>
<keyword evidence="3 10" id="KW-1133">Transmembrane helix</keyword>
<evidence type="ECO:0008006" key="15">
    <source>
        <dbReference type="Google" id="ProtNLM"/>
    </source>
</evidence>
<dbReference type="GO" id="GO:0005739">
    <property type="term" value="C:mitochondrion"/>
    <property type="evidence" value="ECO:0007669"/>
    <property type="project" value="UniProtKB-SubCell"/>
</dbReference>
<feature type="domain" description="Zn(2)-C6 fungal-type" evidence="11">
    <location>
        <begin position="70"/>
        <end position="100"/>
    </location>
</feature>
<keyword evidence="2 10" id="KW-0812">Transmembrane</keyword>
<dbReference type="CDD" id="cd00067">
    <property type="entry name" value="GAL4"/>
    <property type="match status" value="1"/>
</dbReference>
<evidence type="ECO:0000259" key="11">
    <source>
        <dbReference type="PROSITE" id="PS50048"/>
    </source>
</evidence>
<dbReference type="EMBL" id="MIKG01000004">
    <property type="protein sequence ID" value="RAO67031.1"/>
    <property type="molecule type" value="Genomic_DNA"/>
</dbReference>
<keyword evidence="5" id="KW-0238">DNA-binding</keyword>
<dbReference type="InterPro" id="IPR007667">
    <property type="entry name" value="Hypoxia_induced_domain"/>
</dbReference>
<dbReference type="OrthoDB" id="4356994at2759"/>